<evidence type="ECO:0008006" key="4">
    <source>
        <dbReference type="Google" id="ProtNLM"/>
    </source>
</evidence>
<dbReference type="Proteomes" id="UP001056035">
    <property type="component" value="Chromosome"/>
</dbReference>
<evidence type="ECO:0000313" key="3">
    <source>
        <dbReference type="Proteomes" id="UP001056035"/>
    </source>
</evidence>
<sequence>MPLTRKQLLAIGIVAALTLIEPTAAIAAGNDVGANLSKLLRHYASELYAGILAIVSLVFLVNRRYGELGTFLVASVVVAWLVFSPDQVSSAARAIGKQIF</sequence>
<organism evidence="2 3">
    <name type="scientific">Paraconexibacter antarcticus</name>
    <dbReference type="NCBI Taxonomy" id="2949664"/>
    <lineage>
        <taxon>Bacteria</taxon>
        <taxon>Bacillati</taxon>
        <taxon>Actinomycetota</taxon>
        <taxon>Thermoleophilia</taxon>
        <taxon>Solirubrobacterales</taxon>
        <taxon>Paraconexibacteraceae</taxon>
        <taxon>Paraconexibacter</taxon>
    </lineage>
</organism>
<feature type="transmembrane region" description="Helical" evidence="1">
    <location>
        <begin position="68"/>
        <end position="83"/>
    </location>
</feature>
<keyword evidence="3" id="KW-1185">Reference proteome</keyword>
<name>A0ABY5DSJ6_9ACTN</name>
<dbReference type="RefSeq" id="WP_254570647.1">
    <property type="nucleotide sequence ID" value="NZ_CP098502.1"/>
</dbReference>
<protein>
    <recommendedName>
        <fullName evidence="4">TrbC/VIRB2 family protein</fullName>
    </recommendedName>
</protein>
<keyword evidence="1" id="KW-1133">Transmembrane helix</keyword>
<gene>
    <name evidence="2" type="ORF">NBH00_21630</name>
</gene>
<dbReference type="EMBL" id="CP098502">
    <property type="protein sequence ID" value="UTI63931.1"/>
    <property type="molecule type" value="Genomic_DNA"/>
</dbReference>
<reference evidence="2 3" key="1">
    <citation type="submission" date="2022-06" db="EMBL/GenBank/DDBJ databases">
        <title>Paraconexibacter antarcticus.</title>
        <authorList>
            <person name="Kim C.S."/>
        </authorList>
    </citation>
    <scope>NUCLEOTIDE SEQUENCE [LARGE SCALE GENOMIC DNA]</scope>
    <source>
        <strain evidence="2 3">02-257</strain>
    </source>
</reference>
<keyword evidence="1" id="KW-0812">Transmembrane</keyword>
<accession>A0ABY5DSJ6</accession>
<keyword evidence="1" id="KW-0472">Membrane</keyword>
<evidence type="ECO:0000313" key="2">
    <source>
        <dbReference type="EMBL" id="UTI63931.1"/>
    </source>
</evidence>
<evidence type="ECO:0000256" key="1">
    <source>
        <dbReference type="SAM" id="Phobius"/>
    </source>
</evidence>
<feature type="transmembrane region" description="Helical" evidence="1">
    <location>
        <begin position="43"/>
        <end position="61"/>
    </location>
</feature>
<proteinExistence type="predicted"/>